<keyword evidence="2" id="KW-0489">Methyltransferase</keyword>
<dbReference type="PANTHER" id="PTHR43861">
    <property type="entry name" value="TRANS-ACONITATE 2-METHYLTRANSFERASE-RELATED"/>
    <property type="match status" value="1"/>
</dbReference>
<dbReference type="EC" id="2.1.1.144" evidence="2"/>
<organism evidence="2 3">
    <name type="scientific">Planktothrix agardhii (strain NIVA-CYA 126/8)</name>
    <dbReference type="NCBI Taxonomy" id="388467"/>
    <lineage>
        <taxon>Bacteria</taxon>
        <taxon>Bacillati</taxon>
        <taxon>Cyanobacteriota</taxon>
        <taxon>Cyanophyceae</taxon>
        <taxon>Oscillatoriophycideae</taxon>
        <taxon>Oscillatoriales</taxon>
        <taxon>Microcoleaceae</taxon>
        <taxon>Planktothrix</taxon>
    </lineage>
</organism>
<dbReference type="GO" id="GO:0030798">
    <property type="term" value="F:trans-aconitate 2-methyltransferase activity"/>
    <property type="evidence" value="ECO:0007669"/>
    <property type="project" value="UniProtKB-EC"/>
</dbReference>
<dbReference type="Gene3D" id="3.40.50.150">
    <property type="entry name" value="Vaccinia Virus protein VP39"/>
    <property type="match status" value="1"/>
</dbReference>
<dbReference type="STRING" id="388467.A19Y_2437"/>
<reference evidence="2 3" key="1">
    <citation type="journal article" date="2014" name="Appl. Environ. Microbiol.">
        <title>Elucidation of insertion elements encoded on plasmids and in vitro construction of shuttle vectors from the toxic cyanobacterium Planktothrix.</title>
        <authorList>
            <person name="Christiansen G."/>
            <person name="Goesmann A."/>
            <person name="Kurmayer R."/>
        </authorList>
    </citation>
    <scope>NUCLEOTIDE SEQUENCE [LARGE SCALE GENOMIC DNA]</scope>
    <source>
        <strain evidence="2 3">NIVA-CYA 126/8</strain>
    </source>
</reference>
<dbReference type="HOGENOM" id="CLU_037990_5_3_3"/>
<proteinExistence type="predicted"/>
<keyword evidence="3" id="KW-1185">Reference proteome</keyword>
<dbReference type="PATRIC" id="fig|388467.6.peg.2384"/>
<dbReference type="eggNOG" id="COG4106">
    <property type="taxonomic scope" value="Bacteria"/>
</dbReference>
<evidence type="ECO:0000313" key="2">
    <source>
        <dbReference type="EMBL" id="KEI67351.1"/>
    </source>
</evidence>
<dbReference type="AlphaFoldDB" id="A0A073CGX5"/>
<dbReference type="Proteomes" id="UP000027395">
    <property type="component" value="Chromosome"/>
</dbReference>
<gene>
    <name evidence="2" type="ORF">A19Y_2437</name>
</gene>
<dbReference type="InterPro" id="IPR029063">
    <property type="entry name" value="SAM-dependent_MTases_sf"/>
</dbReference>
<sequence length="276" mass="30769">MTSKFCLTSTMNTKTVNYAPMAPVSYWDAQLYDSHHSFVSNLAVDLLELLDPRIGEHILDLGCGTGNLSYKITNTGAEVTGIDHASTMIKRASQTYPGLNFLVIDASKLAWKEQFDAVFSNAVLHWIKQPEKVISGVCRALKPGGRFIAEFGGKGNIDTIITAIDQALDAAGYPKNKTLNPWYFPSISEYGMLLETQGFELKLATLVERPTPLTDGDKGLNNWLRMFAGEFFKGISASEQIHIMNDIESRLRPKLFKNGTWIADYKRIRIVANKIK</sequence>
<evidence type="ECO:0000259" key="1">
    <source>
        <dbReference type="Pfam" id="PF08241"/>
    </source>
</evidence>
<dbReference type="Pfam" id="PF08241">
    <property type="entry name" value="Methyltransf_11"/>
    <property type="match status" value="1"/>
</dbReference>
<accession>A0A073CGX5</accession>
<protein>
    <submittedName>
        <fullName evidence="2">SAM-dependent methyltransferase</fullName>
        <ecNumber evidence="2">2.1.1.144</ecNumber>
    </submittedName>
</protein>
<keyword evidence="2" id="KW-0808">Transferase</keyword>
<dbReference type="CDD" id="cd02440">
    <property type="entry name" value="AdoMet_MTases"/>
    <property type="match status" value="1"/>
</dbReference>
<dbReference type="PANTHER" id="PTHR43861:SF1">
    <property type="entry name" value="TRANS-ACONITATE 2-METHYLTRANSFERASE"/>
    <property type="match status" value="1"/>
</dbReference>
<feature type="domain" description="Methyltransferase type 11" evidence="1">
    <location>
        <begin position="59"/>
        <end position="148"/>
    </location>
</feature>
<dbReference type="SUPFAM" id="SSF53335">
    <property type="entry name" value="S-adenosyl-L-methionine-dependent methyltransferases"/>
    <property type="match status" value="1"/>
</dbReference>
<dbReference type="GO" id="GO:0032259">
    <property type="term" value="P:methylation"/>
    <property type="evidence" value="ECO:0007669"/>
    <property type="project" value="UniProtKB-KW"/>
</dbReference>
<name>A0A073CGX5_PLAA1</name>
<evidence type="ECO:0000313" key="3">
    <source>
        <dbReference type="Proteomes" id="UP000027395"/>
    </source>
</evidence>
<dbReference type="InterPro" id="IPR013216">
    <property type="entry name" value="Methyltransf_11"/>
</dbReference>
<dbReference type="EMBL" id="CM002803">
    <property type="protein sequence ID" value="KEI67351.1"/>
    <property type="molecule type" value="Genomic_DNA"/>
</dbReference>